<dbReference type="Pfam" id="PF19694">
    <property type="entry name" value="DUF6194"/>
    <property type="match status" value="1"/>
</dbReference>
<protein>
    <submittedName>
        <fullName evidence="1">Uncharacterized protein</fullName>
    </submittedName>
</protein>
<organism evidence="1 2">
    <name type="scientific">Thermobifida halotolerans</name>
    <dbReference type="NCBI Taxonomy" id="483545"/>
    <lineage>
        <taxon>Bacteria</taxon>
        <taxon>Bacillati</taxon>
        <taxon>Actinomycetota</taxon>
        <taxon>Actinomycetes</taxon>
        <taxon>Streptosporangiales</taxon>
        <taxon>Nocardiopsidaceae</taxon>
        <taxon>Thermobifida</taxon>
    </lineage>
</organism>
<keyword evidence="2" id="KW-1185">Reference proteome</keyword>
<sequence length="164" mass="17572">MTMDEIHGFVDGLGGVLTLRPGPGDGSPQISRGDTFFYYAPDGVVPKAAQPFATIVTKDYPDDEESRLDRPDVFRVNIAAGKEAFTDRTGHAPRGPAVDVDPSATDTVIAHPVYGSLGWLAVVSPGSRTGAAVRELLRGARHLARSRHERRAGATPRRRGRAAE</sequence>
<name>A0A399G774_9ACTN</name>
<evidence type="ECO:0000313" key="2">
    <source>
        <dbReference type="Proteomes" id="UP000265719"/>
    </source>
</evidence>
<dbReference type="InterPro" id="IPR045676">
    <property type="entry name" value="DUF6194"/>
</dbReference>
<accession>A0A399G774</accession>
<dbReference type="EMBL" id="CP063196">
    <property type="protein sequence ID" value="UOE20325.1"/>
    <property type="molecule type" value="Genomic_DNA"/>
</dbReference>
<reference evidence="1" key="1">
    <citation type="submission" date="2020-10" db="EMBL/GenBank/DDBJ databases">
        <title>De novo genome project of the cellulose decomposer Thermobifida halotolerans type strain.</title>
        <authorList>
            <person name="Nagy I."/>
            <person name="Horvath B."/>
            <person name="Kukolya J."/>
            <person name="Nagy I."/>
            <person name="Orsini M."/>
        </authorList>
    </citation>
    <scope>NUCLEOTIDE SEQUENCE</scope>
    <source>
        <strain evidence="1">DSM 44931</strain>
    </source>
</reference>
<dbReference type="RefSeq" id="WP_068689433.1">
    <property type="nucleotide sequence ID" value="NZ_CP063196.1"/>
</dbReference>
<dbReference type="OrthoDB" id="9783727at2"/>
<gene>
    <name evidence="1" type="ORF">NI17_003550</name>
</gene>
<evidence type="ECO:0000313" key="1">
    <source>
        <dbReference type="EMBL" id="UOE20325.1"/>
    </source>
</evidence>
<dbReference type="KEGG" id="thao:NI17_003550"/>
<dbReference type="AlphaFoldDB" id="A0A399G774"/>
<proteinExistence type="predicted"/>
<dbReference type="Proteomes" id="UP000265719">
    <property type="component" value="Chromosome"/>
</dbReference>